<dbReference type="OrthoDB" id="24613at2157"/>
<dbReference type="PANTHER" id="PTHR40699:SF1">
    <property type="entry name" value="UPF0179 PROTEIN MJ1627"/>
    <property type="match status" value="1"/>
</dbReference>
<dbReference type="EMBL" id="LT671858">
    <property type="protein sequence ID" value="SIM34326.1"/>
    <property type="molecule type" value="Genomic_DNA"/>
</dbReference>
<evidence type="ECO:0000256" key="2">
    <source>
        <dbReference type="HAMAP-Rule" id="MF_00498"/>
    </source>
</evidence>
<evidence type="ECO:0000313" key="6">
    <source>
        <dbReference type="Proteomes" id="UP000195607"/>
    </source>
</evidence>
<reference evidence="3 6" key="1">
    <citation type="submission" date="2016-04" db="EMBL/GenBank/DDBJ databases">
        <authorList>
            <person name="Evans L.H."/>
            <person name="Alamgir A."/>
            <person name="Owens N."/>
            <person name="Weber N.D."/>
            <person name="Virtaneva K."/>
            <person name="Barbian K."/>
            <person name="Babar A."/>
            <person name="Rosenke K."/>
        </authorList>
    </citation>
    <scope>NUCLEOTIDE SEQUENCE [LARGE SCALE GENOMIC DNA]</scope>
    <source>
        <strain evidence="3">S5</strain>
        <strain evidence="6">S5(T) (JCM 30642 \VKM B-2941)</strain>
    </source>
</reference>
<dbReference type="AlphaFoldDB" id="A0A1N5SE91"/>
<keyword evidence="5" id="KW-1185">Reference proteome</keyword>
<gene>
    <name evidence="4" type="ORF">CPM_0157</name>
    <name evidence="3" type="ORF">CSP5_0191</name>
</gene>
<dbReference type="PANTHER" id="PTHR40699">
    <property type="entry name" value="UPF0179 PROTEIN MJ1627"/>
    <property type="match status" value="1"/>
</dbReference>
<sequence>MAAKISLIGLDQAEVGHVFRFVQPLQTCSECKIKNVCFNLEHGKRYRIKEVRKQQHPCMVFNHDKVATVEVEEVDEDLVVEYGNKIQEGSTLSLKSRKCDHITCEFIEKCNLTYYGDEVKFNIRKIMHKVDCPKGYNMKMIEAKLVNGKN</sequence>
<evidence type="ECO:0000313" key="5">
    <source>
        <dbReference type="Proteomes" id="UP000187822"/>
    </source>
</evidence>
<organism evidence="3 6">
    <name type="scientific">Cuniculiplasma divulgatum</name>
    <dbReference type="NCBI Taxonomy" id="1673428"/>
    <lineage>
        <taxon>Archaea</taxon>
        <taxon>Methanobacteriati</taxon>
        <taxon>Thermoplasmatota</taxon>
        <taxon>Thermoplasmata</taxon>
        <taxon>Thermoplasmatales</taxon>
        <taxon>Cuniculiplasmataceae</taxon>
        <taxon>Cuniculiplasma</taxon>
    </lineage>
</organism>
<protein>
    <recommendedName>
        <fullName evidence="2">UPF0179 protein CPM_0157</fullName>
    </recommendedName>
</protein>
<dbReference type="STRING" id="1673428.CPM_0157"/>
<dbReference type="GeneID" id="41587495"/>
<proteinExistence type="inferred from homology"/>
<comment type="similarity">
    <text evidence="1 2">Belongs to the UPF0179 family.</text>
</comment>
<dbReference type="RefSeq" id="WP_021789336.1">
    <property type="nucleotide sequence ID" value="NZ_LT671858.1"/>
</dbReference>
<reference evidence="5" key="3">
    <citation type="submission" date="2016-06" db="EMBL/GenBank/DDBJ databases">
        <authorList>
            <person name="Toshchakov V.S."/>
        </authorList>
    </citation>
    <scope>NUCLEOTIDE SEQUENCE [LARGE SCALE GENOMIC DNA]</scope>
    <source>
        <strain>PM4 (JCM 30641</strain>
        <strain evidence="5">\VKM B-2940)</strain>
    </source>
</reference>
<dbReference type="HAMAP" id="MF_00498">
    <property type="entry name" value="UPF0179"/>
    <property type="match status" value="1"/>
</dbReference>
<dbReference type="InterPro" id="IPR005369">
    <property type="entry name" value="UPF0179"/>
</dbReference>
<reference evidence="4" key="2">
    <citation type="submission" date="2016-06" db="EMBL/GenBank/DDBJ databases">
        <authorList>
            <person name="Olsen C.W."/>
            <person name="Carey S."/>
            <person name="Hinshaw L."/>
            <person name="Karasin A.I."/>
        </authorList>
    </citation>
    <scope>NUCLEOTIDE SEQUENCE [LARGE SCALE GENOMIC DNA]</scope>
    <source>
        <strain evidence="4">PM4</strain>
    </source>
</reference>
<evidence type="ECO:0000256" key="1">
    <source>
        <dbReference type="ARBA" id="ARBA00010824"/>
    </source>
</evidence>
<dbReference type="Proteomes" id="UP000195607">
    <property type="component" value="Chromosome I"/>
</dbReference>
<name>A0A1N5SE91_9ARCH</name>
<dbReference type="Pfam" id="PF03684">
    <property type="entry name" value="UPF0179"/>
    <property type="match status" value="1"/>
</dbReference>
<dbReference type="EMBL" id="LT719092">
    <property type="protein sequence ID" value="SJK84051.1"/>
    <property type="molecule type" value="Genomic_DNA"/>
</dbReference>
<evidence type="ECO:0000313" key="3">
    <source>
        <dbReference type="EMBL" id="SIM34326.1"/>
    </source>
</evidence>
<evidence type="ECO:0000313" key="4">
    <source>
        <dbReference type="EMBL" id="SJK84051.1"/>
    </source>
</evidence>
<dbReference type="Proteomes" id="UP000187822">
    <property type="component" value="Chromosome I"/>
</dbReference>
<dbReference type="KEGG" id="cdiv:CPM_0157"/>
<accession>A0A1N5SE91</accession>